<dbReference type="Proteomes" id="UP000694864">
    <property type="component" value="Chromosome 10"/>
</dbReference>
<comment type="catalytic activity">
    <reaction evidence="1">
        <text>S-ubiquitinyl-[E2 ubiquitin-conjugating enzyme]-L-cysteine + [acceptor protein]-L-lysine = [E2 ubiquitin-conjugating enzyme]-L-cysteine + N(6)-ubiquitinyl-[acceptor protein]-L-lysine.</text>
        <dbReference type="EC" id="2.3.2.27"/>
    </reaction>
</comment>
<sequence>MSRSPDKLALPPPPSLLTVVVALSGSSKNKNVVTWALEKFAPEGNVGFKLLHIHPMITSVPTPMGNAIPISEVRDDVVTAYRQEILWQSEEMLKPFTKMFVRRKVAVEVRVIESDNVAAAITEEVARNSTERLVIGGSSRSFFSRKADMCSAISALMPNFCTVYVVSKGKLSCVRPSDSDGNATIRDDGSERTDSSNGSSGPTSDSTDVMSSGRDSQSRALSLPVRRLQQFPAIGRQASVPMETSSVGSDETRCMSLDAEEAKDVSSVNRSSTDTTSRWTPRLRDYEERKEAMSSSSSNREYGNVGSRFSWTGMVVDTTHSRASQQASNMSDALSEQSYSDNQVNLNFEIEKLRAELRHVQEMYAVAQTETYDASRKLGELNQRRLEEAIKLEELKLKEYEARESAEKEKQNFEKARRDAESMRERAEREIAQRREAERKSARDTKEKEKLEGTLGSPQLQYQHFTWEEIMAATSSFSEELKIGMGAYGAVYKCNLHHTTAAVKVLHSAESGLSRQFKQELEILSKIRHPHLVMLLGACPEQGALVYEYMENGSLEDILFQVNNSPPLPWFERFRIAWEVAAALVFLHKSKPKPIIHRDLKPANILLDHNFVSKVGDVGLSTMVQVDPLSTKFTIYKQTSPVGTLCYIDPEYQRTGMISSKSDVYSFGMIVLQLLTAKPAIALAHFVESAMDSNDEFLKILDQKAGNWPIEETRELTSLALCCTELRGKDRPDLKDQILPALESLKKVADKARNSLSGVSTQPPTHFICPLLKDVMNEPCVAADGYTYDRRAIEEWLEEHDTSPMTDSPLRSKSLLPNYTLYTAIMEWRSQ</sequence>
<dbReference type="SUPFAM" id="SSF52402">
    <property type="entry name" value="Adenine nucleotide alpha hydrolases-like"/>
    <property type="match status" value="1"/>
</dbReference>
<dbReference type="SUPFAM" id="SSF57850">
    <property type="entry name" value="RING/U-box"/>
    <property type="match status" value="1"/>
</dbReference>
<evidence type="ECO:0000313" key="15">
    <source>
        <dbReference type="Proteomes" id="UP000694864"/>
    </source>
</evidence>
<feature type="compositionally biased region" description="Basic and acidic residues" evidence="12">
    <location>
        <begin position="403"/>
        <end position="452"/>
    </location>
</feature>
<dbReference type="PROSITE" id="PS00108">
    <property type="entry name" value="PROTEIN_KINASE_ST"/>
    <property type="match status" value="1"/>
</dbReference>
<feature type="region of interest" description="Disordered" evidence="12">
    <location>
        <begin position="175"/>
        <end position="224"/>
    </location>
</feature>
<dbReference type="PROSITE" id="PS00107">
    <property type="entry name" value="PROTEIN_KINASE_ATP"/>
    <property type="match status" value="1"/>
</dbReference>
<protein>
    <recommendedName>
        <fullName evidence="4">RING-type E3 ubiquitin transferase</fullName>
        <ecNumber evidence="4">2.3.2.27</ecNumber>
    </recommendedName>
</protein>
<evidence type="ECO:0000259" key="14">
    <source>
        <dbReference type="PROSITE" id="PS51698"/>
    </source>
</evidence>
<keyword evidence="7 11" id="KW-0547">Nucleotide-binding</keyword>
<feature type="compositionally biased region" description="Polar residues" evidence="12">
    <location>
        <begin position="266"/>
        <end position="279"/>
    </location>
</feature>
<proteinExistence type="predicted"/>
<name>A0ABM1QIU5_CAMSA</name>
<comment type="function">
    <text evidence="2">Functions as an E3 ubiquitin ligase.</text>
</comment>
<dbReference type="Gene3D" id="3.30.40.10">
    <property type="entry name" value="Zinc/RING finger domain, C3HC4 (zinc finger)"/>
    <property type="match status" value="1"/>
</dbReference>
<keyword evidence="15" id="KW-1185">Reference proteome</keyword>
<dbReference type="SUPFAM" id="SSF56112">
    <property type="entry name" value="Protein kinase-like (PK-like)"/>
    <property type="match status" value="1"/>
</dbReference>
<dbReference type="InterPro" id="IPR001245">
    <property type="entry name" value="Ser-Thr/Tyr_kinase_cat_dom"/>
</dbReference>
<dbReference type="InterPro" id="IPR014729">
    <property type="entry name" value="Rossmann-like_a/b/a_fold"/>
</dbReference>
<dbReference type="InterPro" id="IPR017441">
    <property type="entry name" value="Protein_kinase_ATP_BS"/>
</dbReference>
<dbReference type="InterPro" id="IPR051348">
    <property type="entry name" value="U-box_ubiquitin_ligases"/>
</dbReference>
<dbReference type="SMART" id="SM00220">
    <property type="entry name" value="S_TKc"/>
    <property type="match status" value="1"/>
</dbReference>
<dbReference type="PROSITE" id="PS51698">
    <property type="entry name" value="U_BOX"/>
    <property type="match status" value="1"/>
</dbReference>
<dbReference type="InterPro" id="IPR013083">
    <property type="entry name" value="Znf_RING/FYVE/PHD"/>
</dbReference>
<feature type="region of interest" description="Disordered" evidence="12">
    <location>
        <begin position="403"/>
        <end position="455"/>
    </location>
</feature>
<evidence type="ECO:0000256" key="5">
    <source>
        <dbReference type="ARBA" id="ARBA00022527"/>
    </source>
</evidence>
<dbReference type="EC" id="2.3.2.27" evidence="4"/>
<evidence type="ECO:0000256" key="11">
    <source>
        <dbReference type="PROSITE-ProRule" id="PRU10141"/>
    </source>
</evidence>
<dbReference type="InterPro" id="IPR011009">
    <property type="entry name" value="Kinase-like_dom_sf"/>
</dbReference>
<dbReference type="CDD" id="cd06503">
    <property type="entry name" value="ATP-synt_Fo_b"/>
    <property type="match status" value="1"/>
</dbReference>
<evidence type="ECO:0000256" key="2">
    <source>
        <dbReference type="ARBA" id="ARBA00003861"/>
    </source>
</evidence>
<keyword evidence="10 11" id="KW-0067">ATP-binding</keyword>
<dbReference type="InterPro" id="IPR008271">
    <property type="entry name" value="Ser/Thr_kinase_AS"/>
</dbReference>
<feature type="region of interest" description="Disordered" evidence="12">
    <location>
        <begin position="259"/>
        <end position="279"/>
    </location>
</feature>
<evidence type="ECO:0000313" key="16">
    <source>
        <dbReference type="RefSeq" id="XP_019086683.1"/>
    </source>
</evidence>
<evidence type="ECO:0000256" key="12">
    <source>
        <dbReference type="SAM" id="MobiDB-lite"/>
    </source>
</evidence>
<dbReference type="InterPro" id="IPR000719">
    <property type="entry name" value="Prot_kinase_dom"/>
</dbReference>
<evidence type="ECO:0000256" key="10">
    <source>
        <dbReference type="ARBA" id="ARBA00022840"/>
    </source>
</evidence>
<dbReference type="Gene3D" id="3.30.200.20">
    <property type="entry name" value="Phosphorylase Kinase, domain 1"/>
    <property type="match status" value="1"/>
</dbReference>
<evidence type="ECO:0000256" key="1">
    <source>
        <dbReference type="ARBA" id="ARBA00000900"/>
    </source>
</evidence>
<keyword evidence="8" id="KW-0418">Kinase</keyword>
<dbReference type="SMART" id="SM00504">
    <property type="entry name" value="Ubox"/>
    <property type="match status" value="1"/>
</dbReference>
<dbReference type="InterPro" id="IPR003613">
    <property type="entry name" value="Ubox_domain"/>
</dbReference>
<evidence type="ECO:0000259" key="13">
    <source>
        <dbReference type="PROSITE" id="PS50011"/>
    </source>
</evidence>
<dbReference type="PROSITE" id="PS50011">
    <property type="entry name" value="PROTEIN_KINASE_DOM"/>
    <property type="match status" value="1"/>
</dbReference>
<dbReference type="PANTHER" id="PTHR45647">
    <property type="entry name" value="OS02G0152300 PROTEIN"/>
    <property type="match status" value="1"/>
</dbReference>
<keyword evidence="5" id="KW-0723">Serine/threonine-protein kinase</keyword>
<dbReference type="CDD" id="cd16655">
    <property type="entry name" value="RING-Ubox_WDSUB1-like"/>
    <property type="match status" value="1"/>
</dbReference>
<feature type="binding site" evidence="11">
    <location>
        <position position="504"/>
    </location>
    <ligand>
        <name>ATP</name>
        <dbReference type="ChEBI" id="CHEBI:30616"/>
    </ligand>
</feature>
<evidence type="ECO:0000256" key="3">
    <source>
        <dbReference type="ARBA" id="ARBA00004906"/>
    </source>
</evidence>
<dbReference type="Pfam" id="PF07714">
    <property type="entry name" value="PK_Tyr_Ser-Thr"/>
    <property type="match status" value="1"/>
</dbReference>
<accession>A0ABM1QIU5</accession>
<dbReference type="CDD" id="cd01989">
    <property type="entry name" value="USP_STK_Ubox_N"/>
    <property type="match status" value="1"/>
</dbReference>
<dbReference type="Pfam" id="PF04564">
    <property type="entry name" value="U-box"/>
    <property type="match status" value="1"/>
</dbReference>
<organism evidence="15 16">
    <name type="scientific">Camelina sativa</name>
    <name type="common">False flax</name>
    <name type="synonym">Myagrum sativum</name>
    <dbReference type="NCBI Taxonomy" id="90675"/>
    <lineage>
        <taxon>Eukaryota</taxon>
        <taxon>Viridiplantae</taxon>
        <taxon>Streptophyta</taxon>
        <taxon>Embryophyta</taxon>
        <taxon>Tracheophyta</taxon>
        <taxon>Spermatophyta</taxon>
        <taxon>Magnoliopsida</taxon>
        <taxon>eudicotyledons</taxon>
        <taxon>Gunneridae</taxon>
        <taxon>Pentapetalae</taxon>
        <taxon>rosids</taxon>
        <taxon>malvids</taxon>
        <taxon>Brassicales</taxon>
        <taxon>Brassicaceae</taxon>
        <taxon>Camelineae</taxon>
        <taxon>Camelina</taxon>
    </lineage>
</organism>
<dbReference type="Gene3D" id="1.10.510.10">
    <property type="entry name" value="Transferase(Phosphotransferase) domain 1"/>
    <property type="match status" value="1"/>
</dbReference>
<reference evidence="15" key="1">
    <citation type="journal article" date="2014" name="Nat. Commun.">
        <title>The emerging biofuel crop Camelina sativa retains a highly undifferentiated hexaploid genome structure.</title>
        <authorList>
            <person name="Kagale S."/>
            <person name="Koh C."/>
            <person name="Nixon J."/>
            <person name="Bollina V."/>
            <person name="Clarke W.E."/>
            <person name="Tuteja R."/>
            <person name="Spillane C."/>
            <person name="Robinson S.J."/>
            <person name="Links M.G."/>
            <person name="Clarke C."/>
            <person name="Higgins E.E."/>
            <person name="Huebert T."/>
            <person name="Sharpe A.G."/>
            <person name="Parkin I.A."/>
        </authorList>
    </citation>
    <scope>NUCLEOTIDE SEQUENCE [LARGE SCALE GENOMIC DNA]</scope>
    <source>
        <strain evidence="15">cv. DH55</strain>
    </source>
</reference>
<evidence type="ECO:0000256" key="4">
    <source>
        <dbReference type="ARBA" id="ARBA00012483"/>
    </source>
</evidence>
<dbReference type="GeneID" id="104717752"/>
<evidence type="ECO:0000256" key="8">
    <source>
        <dbReference type="ARBA" id="ARBA00022777"/>
    </source>
</evidence>
<feature type="compositionally biased region" description="Low complexity" evidence="12">
    <location>
        <begin position="195"/>
        <end position="208"/>
    </location>
</feature>
<feature type="domain" description="Protein kinase" evidence="13">
    <location>
        <begin position="477"/>
        <end position="742"/>
    </location>
</feature>
<evidence type="ECO:0000256" key="6">
    <source>
        <dbReference type="ARBA" id="ARBA00022679"/>
    </source>
</evidence>
<dbReference type="RefSeq" id="XP_019086683.1">
    <property type="nucleotide sequence ID" value="XM_019231138.1"/>
</dbReference>
<feature type="domain" description="U-box" evidence="14">
    <location>
        <begin position="762"/>
        <end position="831"/>
    </location>
</feature>
<keyword evidence="9" id="KW-0833">Ubl conjugation pathway</keyword>
<keyword evidence="6" id="KW-0808">Transferase</keyword>
<dbReference type="PANTHER" id="PTHR45647:SF15">
    <property type="entry name" value="U-BOX DOMAIN-CONTAINING PROTEIN 35"/>
    <property type="match status" value="1"/>
</dbReference>
<evidence type="ECO:0000256" key="7">
    <source>
        <dbReference type="ARBA" id="ARBA00022741"/>
    </source>
</evidence>
<gene>
    <name evidence="16" type="primary">LOC104717752</name>
</gene>
<feature type="compositionally biased region" description="Basic and acidic residues" evidence="12">
    <location>
        <begin position="185"/>
        <end position="194"/>
    </location>
</feature>
<comment type="pathway">
    <text evidence="3">Protein modification; protein ubiquitination.</text>
</comment>
<dbReference type="Gene3D" id="3.40.50.620">
    <property type="entry name" value="HUPs"/>
    <property type="match status" value="1"/>
</dbReference>
<evidence type="ECO:0000256" key="9">
    <source>
        <dbReference type="ARBA" id="ARBA00022786"/>
    </source>
</evidence>
<feature type="compositionally biased region" description="Polar residues" evidence="12">
    <location>
        <begin position="209"/>
        <end position="220"/>
    </location>
</feature>
<reference evidence="16" key="2">
    <citation type="submission" date="2025-08" db="UniProtKB">
        <authorList>
            <consortium name="RefSeq"/>
        </authorList>
    </citation>
    <scope>IDENTIFICATION</scope>
    <source>
        <tissue evidence="16">Leaf</tissue>
    </source>
</reference>